<proteinExistence type="inferred from homology"/>
<feature type="domain" description="D-isomer specific 2-hydroxyacid dehydrogenase NAD-binding" evidence="5">
    <location>
        <begin position="112"/>
        <end position="300"/>
    </location>
</feature>
<name>A0A9W6LMY7_9FUSO</name>
<dbReference type="InterPro" id="IPR006140">
    <property type="entry name" value="D-isomer_DH_NAD-bd"/>
</dbReference>
<dbReference type="Pfam" id="PF02826">
    <property type="entry name" value="2-Hacid_dh_C"/>
    <property type="match status" value="1"/>
</dbReference>
<dbReference type="GO" id="GO:0008720">
    <property type="term" value="F:D-lactate dehydrogenase (NAD+) activity"/>
    <property type="evidence" value="ECO:0007669"/>
    <property type="project" value="TreeGrafter"/>
</dbReference>
<evidence type="ECO:0000313" key="7">
    <source>
        <dbReference type="Proteomes" id="UP001144471"/>
    </source>
</evidence>
<dbReference type="RefSeq" id="WP_281833777.1">
    <property type="nucleotide sequence ID" value="NZ_BSDY01000003.1"/>
</dbReference>
<dbReference type="SUPFAM" id="SSF51735">
    <property type="entry name" value="NAD(P)-binding Rossmann-fold domains"/>
    <property type="match status" value="1"/>
</dbReference>
<evidence type="ECO:0000259" key="4">
    <source>
        <dbReference type="Pfam" id="PF00389"/>
    </source>
</evidence>
<keyword evidence="3" id="KW-0560">Oxidoreductase</keyword>
<gene>
    <name evidence="6" type="primary">ldhA</name>
    <name evidence="6" type="ORF">PM10SUCC1_08840</name>
</gene>
<evidence type="ECO:0000256" key="3">
    <source>
        <dbReference type="RuleBase" id="RU003719"/>
    </source>
</evidence>
<organism evidence="6 7">
    <name type="scientific">Propionigenium maris DSM 9537</name>
    <dbReference type="NCBI Taxonomy" id="1123000"/>
    <lineage>
        <taxon>Bacteria</taxon>
        <taxon>Fusobacteriati</taxon>
        <taxon>Fusobacteriota</taxon>
        <taxon>Fusobacteriia</taxon>
        <taxon>Fusobacteriales</taxon>
        <taxon>Fusobacteriaceae</taxon>
        <taxon>Propionigenium</taxon>
    </lineage>
</organism>
<dbReference type="EMBL" id="BSDY01000003">
    <property type="protein sequence ID" value="GLI55370.1"/>
    <property type="molecule type" value="Genomic_DNA"/>
</dbReference>
<dbReference type="GO" id="GO:0051287">
    <property type="term" value="F:NAD binding"/>
    <property type="evidence" value="ECO:0007669"/>
    <property type="project" value="InterPro"/>
</dbReference>
<dbReference type="Proteomes" id="UP001144471">
    <property type="component" value="Unassembled WGS sequence"/>
</dbReference>
<reference evidence="6" key="1">
    <citation type="submission" date="2022-12" db="EMBL/GenBank/DDBJ databases">
        <title>Reference genome sequencing for broad-spectrum identification of bacterial and archaeal isolates by mass spectrometry.</title>
        <authorList>
            <person name="Sekiguchi Y."/>
            <person name="Tourlousse D.M."/>
        </authorList>
    </citation>
    <scope>NUCLEOTIDE SEQUENCE</scope>
    <source>
        <strain evidence="6">10succ1</strain>
    </source>
</reference>
<dbReference type="InterPro" id="IPR036291">
    <property type="entry name" value="NAD(P)-bd_dom_sf"/>
</dbReference>
<comment type="similarity">
    <text evidence="1 3">Belongs to the D-isomer specific 2-hydroxyacid dehydrogenase family.</text>
</comment>
<dbReference type="InterPro" id="IPR058205">
    <property type="entry name" value="D-LDH-like"/>
</dbReference>
<protein>
    <submittedName>
        <fullName evidence="6">Lactate dehydrogenase</fullName>
    </submittedName>
</protein>
<dbReference type="PROSITE" id="PS00065">
    <property type="entry name" value="D_2_HYDROXYACID_DH_1"/>
    <property type="match status" value="1"/>
</dbReference>
<evidence type="ECO:0000259" key="5">
    <source>
        <dbReference type="Pfam" id="PF02826"/>
    </source>
</evidence>
<dbReference type="PANTHER" id="PTHR43026">
    <property type="entry name" value="2-HYDROXYACID DEHYDROGENASE HOMOLOG 1-RELATED"/>
    <property type="match status" value="1"/>
</dbReference>
<comment type="caution">
    <text evidence="6">The sequence shown here is derived from an EMBL/GenBank/DDBJ whole genome shotgun (WGS) entry which is preliminary data.</text>
</comment>
<evidence type="ECO:0000256" key="2">
    <source>
        <dbReference type="ARBA" id="ARBA00023027"/>
    </source>
</evidence>
<dbReference type="SUPFAM" id="SSF52283">
    <property type="entry name" value="Formate/glycerate dehydrogenase catalytic domain-like"/>
    <property type="match status" value="1"/>
</dbReference>
<dbReference type="Pfam" id="PF00389">
    <property type="entry name" value="2-Hacid_dh"/>
    <property type="match status" value="1"/>
</dbReference>
<dbReference type="AlphaFoldDB" id="A0A9W6LMY7"/>
<keyword evidence="2" id="KW-0520">NAD</keyword>
<accession>A0A9W6LMY7</accession>
<evidence type="ECO:0000256" key="1">
    <source>
        <dbReference type="ARBA" id="ARBA00005854"/>
    </source>
</evidence>
<dbReference type="InterPro" id="IPR029752">
    <property type="entry name" value="D-isomer_DH_CS1"/>
</dbReference>
<sequence>MSVNLVCYGVRDVETEYFNRLNKYDFKTTYVKDLLTTENLHMIEGNEAVMLRGNCPANEENIRVMADYGVKYLLTRTVGYNHIDLEAAKKHGMKVARVPGYSPNAIAELALTLAMMLLRNTAYTVHKTRRQDFTADAQMFSPEIRRCTVGIVGTGKIGLTAARLFKGLGARVIAYDLYPSEEGAQVVEYMSLDEVIAQSDVLSIHCPYFKDSNHYMIDDDFIAKMKPGAILINTARGELHDVEAIIRGLESGKIGGFGTDVLEGEQKVFFKDLRDQELEDKNIEKLVKMFPKVIITPHIGSYTDEALVNMVEISYDNLNDILINGRSENEL</sequence>
<evidence type="ECO:0000313" key="6">
    <source>
        <dbReference type="EMBL" id="GLI55370.1"/>
    </source>
</evidence>
<dbReference type="Gene3D" id="3.40.50.720">
    <property type="entry name" value="NAD(P)-binding Rossmann-like Domain"/>
    <property type="match status" value="2"/>
</dbReference>
<feature type="domain" description="D-isomer specific 2-hydroxyacid dehydrogenase catalytic" evidence="4">
    <location>
        <begin position="9"/>
        <end position="330"/>
    </location>
</feature>
<dbReference type="InterPro" id="IPR006139">
    <property type="entry name" value="D-isomer_2_OHA_DH_cat_dom"/>
</dbReference>
<keyword evidence="7" id="KW-1185">Reference proteome</keyword>
<dbReference type="PANTHER" id="PTHR43026:SF1">
    <property type="entry name" value="2-HYDROXYACID DEHYDROGENASE HOMOLOG 1-RELATED"/>
    <property type="match status" value="1"/>
</dbReference>